<evidence type="ECO:0000313" key="2">
    <source>
        <dbReference type="EMBL" id="SFE00555.1"/>
    </source>
</evidence>
<gene>
    <name evidence="2" type="ORF">SAMN04515678_105172</name>
</gene>
<dbReference type="Proteomes" id="UP000325289">
    <property type="component" value="Unassembled WGS sequence"/>
</dbReference>
<evidence type="ECO:0000313" key="3">
    <source>
        <dbReference type="Proteomes" id="UP000325289"/>
    </source>
</evidence>
<sequence length="86" mass="9533">MRFFALVFMALLGTFAATADAAEVSTEIPDLLKPYLVAQAFDCSDVSCKRLRSCEEACFKLLQRGQRVRDGDDHGIPCENLCSRPC</sequence>
<dbReference type="OrthoDB" id="9805504at2"/>
<feature type="signal peptide" evidence="1">
    <location>
        <begin position="1"/>
        <end position="21"/>
    </location>
</feature>
<accession>A0A1I1WZE5</accession>
<evidence type="ECO:0000256" key="1">
    <source>
        <dbReference type="SAM" id="SignalP"/>
    </source>
</evidence>
<organism evidence="2 3">
    <name type="scientific">Roseivivax sediminis</name>
    <dbReference type="NCBI Taxonomy" id="936889"/>
    <lineage>
        <taxon>Bacteria</taxon>
        <taxon>Pseudomonadati</taxon>
        <taxon>Pseudomonadota</taxon>
        <taxon>Alphaproteobacteria</taxon>
        <taxon>Rhodobacterales</taxon>
        <taxon>Roseobacteraceae</taxon>
        <taxon>Roseivivax</taxon>
    </lineage>
</organism>
<evidence type="ECO:0008006" key="4">
    <source>
        <dbReference type="Google" id="ProtNLM"/>
    </source>
</evidence>
<dbReference type="AlphaFoldDB" id="A0A1I1WZE5"/>
<dbReference type="RefSeq" id="WP_149755702.1">
    <property type="nucleotide sequence ID" value="NZ_FOMS01000005.1"/>
</dbReference>
<name>A0A1I1WZE5_9RHOB</name>
<proteinExistence type="predicted"/>
<keyword evidence="1" id="KW-0732">Signal</keyword>
<reference evidence="2 3" key="1">
    <citation type="submission" date="2016-10" db="EMBL/GenBank/DDBJ databases">
        <authorList>
            <person name="Varghese N."/>
            <person name="Submissions S."/>
        </authorList>
    </citation>
    <scope>NUCLEOTIDE SEQUENCE [LARGE SCALE GENOMIC DNA]</scope>
    <source>
        <strain evidence="3">YIM D21,KCTC 23444,ACCC 10710</strain>
    </source>
</reference>
<dbReference type="EMBL" id="FOMS01000005">
    <property type="protein sequence ID" value="SFE00555.1"/>
    <property type="molecule type" value="Genomic_DNA"/>
</dbReference>
<keyword evidence="3" id="KW-1185">Reference proteome</keyword>
<protein>
    <recommendedName>
        <fullName evidence="4">Excalibur calcium-binding domain-containing protein</fullName>
    </recommendedName>
</protein>
<feature type="chain" id="PRO_5009301980" description="Excalibur calcium-binding domain-containing protein" evidence="1">
    <location>
        <begin position="22"/>
        <end position="86"/>
    </location>
</feature>